<protein>
    <submittedName>
        <fullName evidence="1">Gene transfer agent family protein</fullName>
    </submittedName>
</protein>
<dbReference type="InterPro" id="IPR021791">
    <property type="entry name" value="Phage_TAC_11"/>
</dbReference>
<dbReference type="OrthoDB" id="7506512at2"/>
<reference evidence="1 2" key="1">
    <citation type="submission" date="2019-01" db="EMBL/GenBank/DDBJ databases">
        <title>Sphingorhabdus lacus sp.nov., isolated from an oligotrophic freshwater lake.</title>
        <authorList>
            <person name="Park M."/>
        </authorList>
    </citation>
    <scope>NUCLEOTIDE SEQUENCE [LARGE SCALE GENOMIC DNA]</scope>
    <source>
        <strain evidence="1 2">IMCC26285</strain>
    </source>
</reference>
<organism evidence="1 2">
    <name type="scientific">Sphingorhabdus profundilacus</name>
    <dbReference type="NCBI Taxonomy" id="2509718"/>
    <lineage>
        <taxon>Bacteria</taxon>
        <taxon>Pseudomonadati</taxon>
        <taxon>Pseudomonadota</taxon>
        <taxon>Alphaproteobacteria</taxon>
        <taxon>Sphingomonadales</taxon>
        <taxon>Sphingomonadaceae</taxon>
        <taxon>Sphingorhabdus</taxon>
    </lineage>
</organism>
<dbReference type="EMBL" id="SDWJ01000002">
    <property type="protein sequence ID" value="MVZ97782.1"/>
    <property type="molecule type" value="Genomic_DNA"/>
</dbReference>
<accession>A0A6I4LWK4</accession>
<evidence type="ECO:0000313" key="1">
    <source>
        <dbReference type="EMBL" id="MVZ97782.1"/>
    </source>
</evidence>
<keyword evidence="2" id="KW-1185">Reference proteome</keyword>
<proteinExistence type="predicted"/>
<dbReference type="RefSeq" id="WP_160353767.1">
    <property type="nucleotide sequence ID" value="NZ_SDWJ01000002.1"/>
</dbReference>
<dbReference type="AlphaFoldDB" id="A0A6I4LWK4"/>
<name>A0A6I4LWK4_9SPHN</name>
<comment type="caution">
    <text evidence="1">The sequence shown here is derived from an EMBL/GenBank/DDBJ whole genome shotgun (WGS) entry which is preliminary data.</text>
</comment>
<gene>
    <name evidence="1" type="ORF">EUU23_08690</name>
</gene>
<dbReference type="Proteomes" id="UP000471147">
    <property type="component" value="Unassembled WGS sequence"/>
</dbReference>
<sequence>MTAHLNPARGEAVLQTENAAIMLRPSFAALVAAEAELGSLFALVERAAEGQLKLSEMVALFWHCRHDAPPDISRAAFAEEVVAAGLSAATPALKSILVQILGAR</sequence>
<dbReference type="Pfam" id="PF11836">
    <property type="entry name" value="Phage_TAC_11"/>
    <property type="match status" value="1"/>
</dbReference>
<evidence type="ECO:0000313" key="2">
    <source>
        <dbReference type="Proteomes" id="UP000471147"/>
    </source>
</evidence>